<keyword evidence="2" id="KW-1185">Reference proteome</keyword>
<evidence type="ECO:0000313" key="3">
    <source>
        <dbReference type="WBParaSite" id="SSLN_0001120801-mRNA-1"/>
    </source>
</evidence>
<accession>A0A183T2T9</accession>
<name>A0A183T2T9_SCHSO</name>
<protein>
    <submittedName>
        <fullName evidence="3">Casein kinase I</fullName>
    </submittedName>
</protein>
<dbReference type="Proteomes" id="UP000275846">
    <property type="component" value="Unassembled WGS sequence"/>
</dbReference>
<evidence type="ECO:0000313" key="1">
    <source>
        <dbReference type="EMBL" id="VDL97172.1"/>
    </source>
</evidence>
<dbReference type="AlphaFoldDB" id="A0A183T2T9"/>
<organism evidence="3">
    <name type="scientific">Schistocephalus solidus</name>
    <name type="common">Tapeworm</name>
    <dbReference type="NCBI Taxonomy" id="70667"/>
    <lineage>
        <taxon>Eukaryota</taxon>
        <taxon>Metazoa</taxon>
        <taxon>Spiralia</taxon>
        <taxon>Lophotrochozoa</taxon>
        <taxon>Platyhelminthes</taxon>
        <taxon>Cestoda</taxon>
        <taxon>Eucestoda</taxon>
        <taxon>Diphyllobothriidea</taxon>
        <taxon>Diphyllobothriidae</taxon>
        <taxon>Schistocephalus</taxon>
    </lineage>
</organism>
<proteinExistence type="predicted"/>
<sequence length="168" mass="18239">MASQGTSNLSSPVPTELFDLLVCYSYQHDEMKPICIKCRHRVSGAANVYVGGLIIGYIPPVFISFETQLSVYKLCRDDSPIYLIYPNRGKTKLGSKCPDLLVCSKYGQGPSPIFSINPNSAKINAKSISSHQNVRPHVEETPADRVYTGRTDAAPTSYVPAAAIGSVV</sequence>
<dbReference type="WBParaSite" id="SSLN_0001120801-mRNA-1">
    <property type="protein sequence ID" value="SSLN_0001120801-mRNA-1"/>
    <property type="gene ID" value="SSLN_0001120801"/>
</dbReference>
<reference evidence="1 2" key="2">
    <citation type="submission" date="2018-11" db="EMBL/GenBank/DDBJ databases">
        <authorList>
            <consortium name="Pathogen Informatics"/>
        </authorList>
    </citation>
    <scope>NUCLEOTIDE SEQUENCE [LARGE SCALE GENOMIC DNA]</scope>
    <source>
        <strain evidence="1 2">NST_G2</strain>
    </source>
</reference>
<reference evidence="3" key="1">
    <citation type="submission" date="2016-06" db="UniProtKB">
        <authorList>
            <consortium name="WormBaseParasite"/>
        </authorList>
    </citation>
    <scope>IDENTIFICATION</scope>
</reference>
<dbReference type="EMBL" id="UYSU01036092">
    <property type="protein sequence ID" value="VDL97172.1"/>
    <property type="molecule type" value="Genomic_DNA"/>
</dbReference>
<evidence type="ECO:0000313" key="2">
    <source>
        <dbReference type="Proteomes" id="UP000275846"/>
    </source>
</evidence>
<gene>
    <name evidence="1" type="ORF">SSLN_LOCUS10787</name>
</gene>